<evidence type="ECO:0000313" key="3">
    <source>
        <dbReference type="EMBL" id="NBC38138.1"/>
    </source>
</evidence>
<dbReference type="InterPro" id="IPR049492">
    <property type="entry name" value="BD-FAE-like_dom"/>
</dbReference>
<evidence type="ECO:0000313" key="4">
    <source>
        <dbReference type="Proteomes" id="UP000753724"/>
    </source>
</evidence>
<dbReference type="PANTHER" id="PTHR48081:SF33">
    <property type="entry name" value="KYNURENINE FORMAMIDASE"/>
    <property type="match status" value="1"/>
</dbReference>
<organism evidence="3 4">
    <name type="scientific">Novosphingobium ovatum</name>
    <dbReference type="NCBI Taxonomy" id="1908523"/>
    <lineage>
        <taxon>Bacteria</taxon>
        <taxon>Pseudomonadati</taxon>
        <taxon>Pseudomonadota</taxon>
        <taxon>Alphaproteobacteria</taxon>
        <taxon>Sphingomonadales</taxon>
        <taxon>Sphingomonadaceae</taxon>
        <taxon>Novosphingobium</taxon>
    </lineage>
</organism>
<dbReference type="InterPro" id="IPR050300">
    <property type="entry name" value="GDXG_lipolytic_enzyme"/>
</dbReference>
<gene>
    <name evidence="3" type="ORF">GTZ99_16430</name>
</gene>
<dbReference type="PANTHER" id="PTHR48081">
    <property type="entry name" value="AB HYDROLASE SUPERFAMILY PROTEIN C4A8.06C"/>
    <property type="match status" value="1"/>
</dbReference>
<keyword evidence="4" id="KW-1185">Reference proteome</keyword>
<dbReference type="Pfam" id="PF20434">
    <property type="entry name" value="BD-FAE"/>
    <property type="match status" value="1"/>
</dbReference>
<evidence type="ECO:0000259" key="2">
    <source>
        <dbReference type="Pfam" id="PF20434"/>
    </source>
</evidence>
<dbReference type="SUPFAM" id="SSF53474">
    <property type="entry name" value="alpha/beta-Hydrolases"/>
    <property type="match status" value="1"/>
</dbReference>
<accession>A0ABW9XI58</accession>
<feature type="domain" description="BD-FAE-like" evidence="2">
    <location>
        <begin position="58"/>
        <end position="167"/>
    </location>
</feature>
<dbReference type="RefSeq" id="WP_161720867.1">
    <property type="nucleotide sequence ID" value="NZ_JAAAPO010000009.1"/>
</dbReference>
<comment type="caution">
    <text evidence="3">The sequence shown here is derived from an EMBL/GenBank/DDBJ whole genome shotgun (WGS) entry which is preliminary data.</text>
</comment>
<keyword evidence="1" id="KW-0378">Hydrolase</keyword>
<dbReference type="Gene3D" id="3.40.50.1820">
    <property type="entry name" value="alpha/beta hydrolase"/>
    <property type="match status" value="1"/>
</dbReference>
<protein>
    <submittedName>
        <fullName evidence="3">Carboxylesterase family protein</fullName>
    </submittedName>
</protein>
<evidence type="ECO:0000256" key="1">
    <source>
        <dbReference type="ARBA" id="ARBA00022801"/>
    </source>
</evidence>
<proteinExistence type="predicted"/>
<dbReference type="Proteomes" id="UP000753724">
    <property type="component" value="Unassembled WGS sequence"/>
</dbReference>
<dbReference type="EMBL" id="JAAAPO010000009">
    <property type="protein sequence ID" value="NBC38138.1"/>
    <property type="molecule type" value="Genomic_DNA"/>
</dbReference>
<reference evidence="4" key="1">
    <citation type="submission" date="2020-01" db="EMBL/GenBank/DDBJ databases">
        <title>Sphingomonas sp. strain CSW-10.</title>
        <authorList>
            <person name="Chen W.-M."/>
        </authorList>
    </citation>
    <scope>NUCLEOTIDE SEQUENCE [LARGE SCALE GENOMIC DNA]</scope>
    <source>
        <strain evidence="4">FSY-8</strain>
    </source>
</reference>
<sequence>MTQSAQIRAAIDATGCAMGPDVIAGCRQLFGEEQMALVAAVPPVASDVPYGPDARHVLDIYAPVDARDAPVVVFVHGGGFVLGSKCEDGWANAAVGRWAATQGMVGVVINYRLAPDHLWPAGGADVGAAVDWVRANIGAYGGDPARIVAMGTSAGAVHVAGFLSLRPDHADLVRGAVLLSGLYGYTPLDVKDERYYGAPEDYPARMPREGVAATTLPLFVAAAQYDPQRFQAEFLGLMTERNQRHGTMPLGHIANGHNHYSMAMHIGTSDTRLSAEVADFITRVCA</sequence>
<name>A0ABW9XI58_9SPHN</name>
<dbReference type="InterPro" id="IPR029058">
    <property type="entry name" value="AB_hydrolase_fold"/>
</dbReference>